<comment type="caution">
    <text evidence="1">The sequence shown here is derived from an EMBL/GenBank/DDBJ whole genome shotgun (WGS) entry which is preliminary data.</text>
</comment>
<protein>
    <submittedName>
        <fullName evidence="1">Uncharacterized protein</fullName>
    </submittedName>
</protein>
<organism evidence="1">
    <name type="scientific">marine sediment metagenome</name>
    <dbReference type="NCBI Taxonomy" id="412755"/>
    <lineage>
        <taxon>unclassified sequences</taxon>
        <taxon>metagenomes</taxon>
        <taxon>ecological metagenomes</taxon>
    </lineage>
</organism>
<dbReference type="EMBL" id="LAZR01038406">
    <property type="protein sequence ID" value="KKL19646.1"/>
    <property type="molecule type" value="Genomic_DNA"/>
</dbReference>
<reference evidence="1" key="1">
    <citation type="journal article" date="2015" name="Nature">
        <title>Complex archaea that bridge the gap between prokaryotes and eukaryotes.</title>
        <authorList>
            <person name="Spang A."/>
            <person name="Saw J.H."/>
            <person name="Jorgensen S.L."/>
            <person name="Zaremba-Niedzwiedzka K."/>
            <person name="Martijn J."/>
            <person name="Lind A.E."/>
            <person name="van Eijk R."/>
            <person name="Schleper C."/>
            <person name="Guy L."/>
            <person name="Ettema T.J."/>
        </authorList>
    </citation>
    <scope>NUCLEOTIDE SEQUENCE</scope>
</reference>
<dbReference type="AlphaFoldDB" id="A0A0F9DPP1"/>
<accession>A0A0F9DPP1</accession>
<gene>
    <name evidence="1" type="ORF">LCGC14_2463370</name>
</gene>
<name>A0A0F9DPP1_9ZZZZ</name>
<proteinExistence type="predicted"/>
<feature type="non-terminal residue" evidence="1">
    <location>
        <position position="1"/>
    </location>
</feature>
<evidence type="ECO:0000313" key="1">
    <source>
        <dbReference type="EMBL" id="KKL19646.1"/>
    </source>
</evidence>
<sequence>GNGKNFDEDRFDRTPETTKRDIFKSEEEQLIINLFYDQYFGSTKTSETEVKAFFQFTDYGKKIEYVYLRYDDISEEKLKTFYNENPRLFEKMRAAHILIKDDEQKAKHSFFLNRECLHQYWCNVADFKGELECRKNTTFPLVLYQCHKTVIYLSSS</sequence>